<dbReference type="OrthoDB" id="7210783at2"/>
<dbReference type="STRING" id="579105.SAMN04488096_10851"/>
<proteinExistence type="predicted"/>
<reference evidence="1" key="1">
    <citation type="submission" date="2016-11" db="EMBL/GenBank/DDBJ databases">
        <authorList>
            <person name="Jaros S."/>
            <person name="Januszkiewicz K."/>
            <person name="Wedrychowicz H."/>
        </authorList>
    </citation>
    <scope>NUCLEOTIDE SEQUENCE [LARGE SCALE GENOMIC DNA]</scope>
    <source>
        <strain evidence="1">DSM 21425</strain>
    </source>
</reference>
<name>A0A1M6GI81_9FLAO</name>
<dbReference type="Pfam" id="PF24716">
    <property type="entry name" value="WapI"/>
    <property type="match status" value="1"/>
</dbReference>
<dbReference type="RefSeq" id="WP_073152458.1">
    <property type="nucleotide sequence ID" value="NZ_FQYY01000008.1"/>
</dbReference>
<dbReference type="Proteomes" id="UP000184225">
    <property type="component" value="Unassembled WGS sequence"/>
</dbReference>
<evidence type="ECO:0000313" key="2">
    <source>
        <dbReference type="Proteomes" id="UP000184225"/>
    </source>
</evidence>
<dbReference type="EMBL" id="FQYY01000008">
    <property type="protein sequence ID" value="SHJ09611.1"/>
    <property type="molecule type" value="Genomic_DNA"/>
</dbReference>
<protein>
    <submittedName>
        <fullName evidence="1">Uncharacterized protein</fullName>
    </submittedName>
</protein>
<keyword evidence="2" id="KW-1185">Reference proteome</keyword>
<gene>
    <name evidence="1" type="ORF">SAMN04488096_10851</name>
</gene>
<dbReference type="AlphaFoldDB" id="A0A1M6GI81"/>
<evidence type="ECO:0000313" key="1">
    <source>
        <dbReference type="EMBL" id="SHJ09611.1"/>
    </source>
</evidence>
<dbReference type="InterPro" id="IPR056510">
    <property type="entry name" value="WapI"/>
</dbReference>
<organism evidence="1 2">
    <name type="scientific">Mesonia phycicola</name>
    <dbReference type="NCBI Taxonomy" id="579105"/>
    <lineage>
        <taxon>Bacteria</taxon>
        <taxon>Pseudomonadati</taxon>
        <taxon>Bacteroidota</taxon>
        <taxon>Flavobacteriia</taxon>
        <taxon>Flavobacteriales</taxon>
        <taxon>Flavobacteriaceae</taxon>
        <taxon>Mesonia</taxon>
    </lineage>
</organism>
<sequence>MIFEGVDNQFIELNIINYQFLESINNQFDANWLLINFKVQSSSAIFSVTDSALLVNEIYSIINWLKSIVTNNVLVATTLNFIEPTITFTLLENKQDKKHFKIEINAQINNSTSIKKVTVNCVYSTDELQKIITALKEEVKLFPLRIVKNTIT</sequence>
<accession>A0A1M6GI81</accession>